<dbReference type="PRINTS" id="PR00080">
    <property type="entry name" value="SDRFAMILY"/>
</dbReference>
<dbReference type="CDD" id="cd05233">
    <property type="entry name" value="SDR_c"/>
    <property type="match status" value="1"/>
</dbReference>
<dbReference type="Pfam" id="PF13561">
    <property type="entry name" value="adh_short_C2"/>
    <property type="match status" value="1"/>
</dbReference>
<sequence>MKTVLITGAGQGIGMAIAQQFSQCDYAVYLNVRTLTPEIESRIASLQADGAVVLPIIFDINNEVQTLKALGSIDKLDVLVNNAGILRDNLIPQTSMEDWQSVLQTNFYSAQDMFTRCIPLLKKSDAPCVINMASISGVRPRAGQGAYAVAKAMLIEWTKQLASTPPTDLQSLTTYAISPGPVATEMIKKAPWYKQPGAFDRIPLKRFAQPNEVAELAVSLARYQRLSNGQNIVLDGGFTQTTKTA</sequence>
<dbReference type="AlphaFoldDB" id="A0AAV5NY05"/>
<comment type="similarity">
    <text evidence="1">Belongs to the short-chain dehydrogenases/reductases (SDR) family.</text>
</comment>
<protein>
    <submittedName>
        <fullName evidence="3">Beta-ketoacyl-ACP reductase</fullName>
    </submittedName>
</protein>
<reference evidence="4" key="1">
    <citation type="journal article" date="2019" name="Int. J. Syst. Evol. Microbiol.">
        <title>The Global Catalogue of Microorganisms (GCM) 10K type strain sequencing project: providing services to taxonomists for standard genome sequencing and annotation.</title>
        <authorList>
            <consortium name="The Broad Institute Genomics Platform"/>
            <consortium name="The Broad Institute Genome Sequencing Center for Infectious Disease"/>
            <person name="Wu L."/>
            <person name="Ma J."/>
        </authorList>
    </citation>
    <scope>NUCLEOTIDE SEQUENCE [LARGE SCALE GENOMIC DNA]</scope>
    <source>
        <strain evidence="4">NBRC 15640</strain>
    </source>
</reference>
<dbReference type="InterPro" id="IPR050259">
    <property type="entry name" value="SDR"/>
</dbReference>
<name>A0AAV5NY05_9VIBR</name>
<accession>A0AAV5NY05</accession>
<dbReference type="PANTHER" id="PTHR42879">
    <property type="entry name" value="3-OXOACYL-(ACYL-CARRIER-PROTEIN) REDUCTASE"/>
    <property type="match status" value="1"/>
</dbReference>
<dbReference type="PRINTS" id="PR00081">
    <property type="entry name" value="GDHRDH"/>
</dbReference>
<dbReference type="SUPFAM" id="SSF51735">
    <property type="entry name" value="NAD(P)-binding Rossmann-fold domains"/>
    <property type="match status" value="1"/>
</dbReference>
<dbReference type="Proteomes" id="UP001156690">
    <property type="component" value="Unassembled WGS sequence"/>
</dbReference>
<dbReference type="InterPro" id="IPR036291">
    <property type="entry name" value="NAD(P)-bd_dom_sf"/>
</dbReference>
<dbReference type="RefSeq" id="WP_126608873.1">
    <property type="nucleotide sequence ID" value="NZ_AP025144.1"/>
</dbReference>
<organism evidence="3 4">
    <name type="scientific">Vibrio penaeicida</name>
    <dbReference type="NCBI Taxonomy" id="104609"/>
    <lineage>
        <taxon>Bacteria</taxon>
        <taxon>Pseudomonadati</taxon>
        <taxon>Pseudomonadota</taxon>
        <taxon>Gammaproteobacteria</taxon>
        <taxon>Vibrionales</taxon>
        <taxon>Vibrionaceae</taxon>
        <taxon>Vibrio</taxon>
    </lineage>
</organism>
<evidence type="ECO:0000313" key="4">
    <source>
        <dbReference type="Proteomes" id="UP001156690"/>
    </source>
</evidence>
<dbReference type="PANTHER" id="PTHR42879:SF2">
    <property type="entry name" value="3-OXOACYL-[ACYL-CARRIER-PROTEIN] REDUCTASE FABG"/>
    <property type="match status" value="1"/>
</dbReference>
<dbReference type="SMART" id="SM00822">
    <property type="entry name" value="PKS_KR"/>
    <property type="match status" value="1"/>
</dbReference>
<gene>
    <name evidence="3" type="primary">fabG_3</name>
    <name evidence="3" type="ORF">GCM10007932_48980</name>
</gene>
<dbReference type="Gene3D" id="3.40.50.720">
    <property type="entry name" value="NAD(P)-binding Rossmann-like Domain"/>
    <property type="match status" value="1"/>
</dbReference>
<comment type="caution">
    <text evidence="3">The sequence shown here is derived from an EMBL/GenBank/DDBJ whole genome shotgun (WGS) entry which is preliminary data.</text>
</comment>
<evidence type="ECO:0000256" key="1">
    <source>
        <dbReference type="ARBA" id="ARBA00006484"/>
    </source>
</evidence>
<dbReference type="InterPro" id="IPR057326">
    <property type="entry name" value="KR_dom"/>
</dbReference>
<proteinExistence type="inferred from homology"/>
<feature type="domain" description="Ketoreductase" evidence="2">
    <location>
        <begin position="2"/>
        <end position="180"/>
    </location>
</feature>
<dbReference type="EMBL" id="BSNX01000073">
    <property type="protein sequence ID" value="GLQ75536.1"/>
    <property type="molecule type" value="Genomic_DNA"/>
</dbReference>
<keyword evidence="4" id="KW-1185">Reference proteome</keyword>
<evidence type="ECO:0000259" key="2">
    <source>
        <dbReference type="SMART" id="SM00822"/>
    </source>
</evidence>
<evidence type="ECO:0000313" key="3">
    <source>
        <dbReference type="EMBL" id="GLQ75536.1"/>
    </source>
</evidence>
<dbReference type="InterPro" id="IPR002347">
    <property type="entry name" value="SDR_fam"/>
</dbReference>